<organism evidence="1 2">
    <name type="scientific">Paraburkholderia rhizosphaerae</name>
    <dbReference type="NCBI Taxonomy" id="480658"/>
    <lineage>
        <taxon>Bacteria</taxon>
        <taxon>Pseudomonadati</taxon>
        <taxon>Pseudomonadota</taxon>
        <taxon>Betaproteobacteria</taxon>
        <taxon>Burkholderiales</taxon>
        <taxon>Burkholderiaceae</taxon>
        <taxon>Paraburkholderia</taxon>
    </lineage>
</organism>
<keyword evidence="2" id="KW-1185">Reference proteome</keyword>
<dbReference type="EMBL" id="SORE01000017">
    <property type="protein sequence ID" value="TDY43859.1"/>
    <property type="molecule type" value="Genomic_DNA"/>
</dbReference>
<protein>
    <recommendedName>
        <fullName evidence="3">Preprotein translocase subunit SecA</fullName>
    </recommendedName>
</protein>
<reference evidence="1 2" key="1">
    <citation type="submission" date="2019-03" db="EMBL/GenBank/DDBJ databases">
        <title>Genomic Encyclopedia of Type Strains, Phase III (KMG-III): the genomes of soil and plant-associated and newly described type strains.</title>
        <authorList>
            <person name="Whitman W."/>
        </authorList>
    </citation>
    <scope>NUCLEOTIDE SEQUENCE [LARGE SCALE GENOMIC DNA]</scope>
    <source>
        <strain evidence="1 2">LMG 29544</strain>
    </source>
</reference>
<accession>A0A4R8LLR7</accession>
<evidence type="ECO:0000313" key="2">
    <source>
        <dbReference type="Proteomes" id="UP000295509"/>
    </source>
</evidence>
<name>A0A4R8LLR7_9BURK</name>
<proteinExistence type="predicted"/>
<dbReference type="AlphaFoldDB" id="A0A4R8LLR7"/>
<evidence type="ECO:0008006" key="3">
    <source>
        <dbReference type="Google" id="ProtNLM"/>
    </source>
</evidence>
<evidence type="ECO:0000313" key="1">
    <source>
        <dbReference type="EMBL" id="TDY43859.1"/>
    </source>
</evidence>
<sequence length="76" mass="8180">MLSAHEFATLLLIRNAPELTDLDRGELQTLLEQQLIALEQTVNGIAMPALTPVGLSLLRAMASLRPTDGAQLADAR</sequence>
<dbReference type="OrthoDB" id="9034987at2"/>
<gene>
    <name evidence="1" type="ORF">BX592_11761</name>
</gene>
<dbReference type="Proteomes" id="UP000295509">
    <property type="component" value="Unassembled WGS sequence"/>
</dbReference>
<comment type="caution">
    <text evidence="1">The sequence shown here is derived from an EMBL/GenBank/DDBJ whole genome shotgun (WGS) entry which is preliminary data.</text>
</comment>